<reference evidence="2 3" key="1">
    <citation type="submission" date="2024-01" db="EMBL/GenBank/DDBJ databases">
        <title>Draft genome sequence of Gordonia sp. LSe1-13.</title>
        <authorList>
            <person name="Suphannarot A."/>
            <person name="Mingma R."/>
        </authorList>
    </citation>
    <scope>NUCLEOTIDE SEQUENCE [LARGE SCALE GENOMIC DNA]</scope>
    <source>
        <strain evidence="2 3">LSe1-13</strain>
    </source>
</reference>
<accession>A0ABU7M7V0</accession>
<proteinExistence type="predicted"/>
<dbReference type="Pfam" id="PF07179">
    <property type="entry name" value="SseB"/>
    <property type="match status" value="1"/>
</dbReference>
<keyword evidence="3" id="KW-1185">Reference proteome</keyword>
<gene>
    <name evidence="2" type="ORF">VZC37_02520</name>
</gene>
<dbReference type="InterPro" id="IPR009839">
    <property type="entry name" value="SseB_N"/>
</dbReference>
<protein>
    <submittedName>
        <fullName evidence="2">SseB family protein</fullName>
    </submittedName>
</protein>
<evidence type="ECO:0000313" key="3">
    <source>
        <dbReference type="Proteomes" id="UP001347146"/>
    </source>
</evidence>
<comment type="caution">
    <text evidence="2">The sequence shown here is derived from an EMBL/GenBank/DDBJ whole genome shotgun (WGS) entry which is preliminary data.</text>
</comment>
<dbReference type="EMBL" id="JAZDUF010000001">
    <property type="protein sequence ID" value="MEE3849189.1"/>
    <property type="molecule type" value="Genomic_DNA"/>
</dbReference>
<sequence length="122" mass="13040">MGAKCDDLLDEIDAFYQGFGQPAALIGALRTAVLLVPVTAAGRVWRTVVDGVGWIGVFTSEREYATFMAARGEYGPAKYHAMLGSRIMDDVTVSFGDATGIVIDPCGDRPMSFPQEASSWAS</sequence>
<evidence type="ECO:0000259" key="1">
    <source>
        <dbReference type="Pfam" id="PF07179"/>
    </source>
</evidence>
<evidence type="ECO:0000313" key="2">
    <source>
        <dbReference type="EMBL" id="MEE3849189.1"/>
    </source>
</evidence>
<name>A0ABU7M7V0_9ACTN</name>
<feature type="domain" description="SseB protein N-terminal" evidence="1">
    <location>
        <begin position="21"/>
        <end position="116"/>
    </location>
</feature>
<organism evidence="2 3">
    <name type="scientific">Gordonia sesuvii</name>
    <dbReference type="NCBI Taxonomy" id="3116777"/>
    <lineage>
        <taxon>Bacteria</taxon>
        <taxon>Bacillati</taxon>
        <taxon>Actinomycetota</taxon>
        <taxon>Actinomycetes</taxon>
        <taxon>Mycobacteriales</taxon>
        <taxon>Gordoniaceae</taxon>
        <taxon>Gordonia</taxon>
    </lineage>
</organism>
<dbReference type="RefSeq" id="WP_330430838.1">
    <property type="nucleotide sequence ID" value="NZ_JAZDUF010000001.1"/>
</dbReference>
<dbReference type="Proteomes" id="UP001347146">
    <property type="component" value="Unassembled WGS sequence"/>
</dbReference>